<name>A0A162DGB2_9BACI</name>
<dbReference type="Proteomes" id="UP000075806">
    <property type="component" value="Unassembled WGS sequence"/>
</dbReference>
<protein>
    <submittedName>
        <fullName evidence="1">Uncharacterized protein</fullName>
    </submittedName>
</protein>
<dbReference type="EMBL" id="LTAO01000023">
    <property type="protein sequence ID" value="KYG29535.1"/>
    <property type="molecule type" value="Genomic_DNA"/>
</dbReference>
<keyword evidence="2" id="KW-1185">Reference proteome</keyword>
<proteinExistence type="predicted"/>
<sequence>MESLFALKKTWEDERFFEANFNIVGQNSSIIMDSYLDESEISKLIDGVKDFIESFGKEEFIWRLEFTEDTPLLSLRFFLQNKVGVIGIEVSADNKLEVPEKLQANFYLTTEFDRLDVFVSKLASFQKGSVLELKVAL</sequence>
<comment type="caution">
    <text evidence="1">The sequence shown here is derived from an EMBL/GenBank/DDBJ whole genome shotgun (WGS) entry which is preliminary data.</text>
</comment>
<evidence type="ECO:0000313" key="1">
    <source>
        <dbReference type="EMBL" id="KYG29535.1"/>
    </source>
</evidence>
<evidence type="ECO:0000313" key="2">
    <source>
        <dbReference type="Proteomes" id="UP000075806"/>
    </source>
</evidence>
<organism evidence="1 2">
    <name type="scientific">Alkalihalobacillus trypoxylicola</name>
    <dbReference type="NCBI Taxonomy" id="519424"/>
    <lineage>
        <taxon>Bacteria</taxon>
        <taxon>Bacillati</taxon>
        <taxon>Bacillota</taxon>
        <taxon>Bacilli</taxon>
        <taxon>Bacillales</taxon>
        <taxon>Bacillaceae</taxon>
        <taxon>Alkalihalobacillus</taxon>
    </lineage>
</organism>
<dbReference type="AlphaFoldDB" id="A0A162DGB2"/>
<gene>
    <name evidence="1" type="ORF">AZF04_08420</name>
</gene>
<dbReference type="OrthoDB" id="2669323at2"/>
<accession>A0A162DGB2</accession>
<reference evidence="1" key="1">
    <citation type="submission" date="2016-02" db="EMBL/GenBank/DDBJ databases">
        <title>Genome sequence of Bacillus trypoxylicola KCTC 13244(T).</title>
        <authorList>
            <person name="Jeong H."/>
            <person name="Park S.-H."/>
            <person name="Choi S.-K."/>
        </authorList>
    </citation>
    <scope>NUCLEOTIDE SEQUENCE [LARGE SCALE GENOMIC DNA]</scope>
    <source>
        <strain evidence="1">KCTC 13244</strain>
    </source>
</reference>
<dbReference type="RefSeq" id="WP_061949331.1">
    <property type="nucleotide sequence ID" value="NZ_LTAO01000023.1"/>
</dbReference>